<evidence type="ECO:0000256" key="4">
    <source>
        <dbReference type="ARBA" id="ARBA00022777"/>
    </source>
</evidence>
<evidence type="ECO:0000256" key="6">
    <source>
        <dbReference type="SAM" id="Phobius"/>
    </source>
</evidence>
<evidence type="ECO:0000256" key="2">
    <source>
        <dbReference type="ARBA" id="ARBA00012438"/>
    </source>
</evidence>
<dbReference type="Proteomes" id="UP001595693">
    <property type="component" value="Unassembled WGS sequence"/>
</dbReference>
<evidence type="ECO:0000256" key="3">
    <source>
        <dbReference type="ARBA" id="ARBA00022679"/>
    </source>
</evidence>
<dbReference type="InterPro" id="IPR003594">
    <property type="entry name" value="HATPase_dom"/>
</dbReference>
<keyword evidence="8" id="KW-0547">Nucleotide-binding</keyword>
<dbReference type="EC" id="2.7.13.3" evidence="2"/>
<evidence type="ECO:0000259" key="7">
    <source>
        <dbReference type="SMART" id="SM00387"/>
    </source>
</evidence>
<keyword evidence="3" id="KW-0808">Transferase</keyword>
<keyword evidence="6" id="KW-0812">Transmembrane</keyword>
<feature type="domain" description="Histidine kinase/HSP90-like ATPase" evidence="7">
    <location>
        <begin position="515"/>
        <end position="617"/>
    </location>
</feature>
<sequence length="637" mass="69000">MPREAPLRVLWIAVLWVLLGGTVHAQPEVGTIAQAHAYLEPDGAEPWSGLVALPHLWDKAYPGKSGRARYLLALPPVPSDGVLRGVYFPRVGNQVEVFVGGDLIAHRGVLGDGRTDATKAPLWVPVPARLLSLSVPTVLEVRVAVQAVRWGGLAAPRFGPEAVLQPQYRERYVWRQWGAVAVVFALALTGVIAAGLWHLNREPVYGYFALCAPFGMLRFGDRLWSTSPLGWPVWGGIVALSLAVHVLLLVRFSLALIGRDGPGARRAFWVLLLAETLLVSAAFGLFQPEYWTAALGLLFVPAVGAYVIAAREAIVARKPEAIAFCIASFVPIGAGLYDFLEIRIATESVGRSSYLPLATMLFVLLMGWLILDRYARQVRAYQALSNSLDEKVRQRERELEVSYALLQQEHEQHAALQERQRIMRDIHDGVGSQLVGLLSLIGKGRSSRAALREHAHAALDELRMAVDAMQPVDGDLATVLATLRYRLQPRLAASGISVDWQVDEELPTLDSLTPHRVLQIQRILLEAFTNVLRHAQATRVRVSAHQQPGLVRQPDDESPCLVLEIADNGIGMPGPSAAGGQGLANMRARAQAIGAQLDVTSVPGQGTCVRIALLGEPAPAMPATPAPAPATPAAPSM</sequence>
<protein>
    <recommendedName>
        <fullName evidence="2">histidine kinase</fullName>
        <ecNumber evidence="2">2.7.13.3</ecNumber>
    </recommendedName>
</protein>
<dbReference type="PANTHER" id="PTHR24421:SF10">
    <property type="entry name" value="NITRATE_NITRITE SENSOR PROTEIN NARQ"/>
    <property type="match status" value="1"/>
</dbReference>
<keyword evidence="6" id="KW-1133">Transmembrane helix</keyword>
<dbReference type="InterPro" id="IPR036890">
    <property type="entry name" value="HATPase_C_sf"/>
</dbReference>
<feature type="transmembrane region" description="Helical" evidence="6">
    <location>
        <begin position="290"/>
        <end position="309"/>
    </location>
</feature>
<keyword evidence="6" id="KW-0472">Membrane</keyword>
<evidence type="ECO:0000313" key="9">
    <source>
        <dbReference type="Proteomes" id="UP001595693"/>
    </source>
</evidence>
<dbReference type="PANTHER" id="PTHR24421">
    <property type="entry name" value="NITRATE/NITRITE SENSOR PROTEIN NARX-RELATED"/>
    <property type="match status" value="1"/>
</dbReference>
<keyword evidence="4" id="KW-0418">Kinase</keyword>
<dbReference type="SMART" id="SM00387">
    <property type="entry name" value="HATPase_c"/>
    <property type="match status" value="1"/>
</dbReference>
<dbReference type="InterPro" id="IPR050482">
    <property type="entry name" value="Sensor_HK_TwoCompSys"/>
</dbReference>
<organism evidence="8 9">
    <name type="scientific">Acidovorax facilis</name>
    <dbReference type="NCBI Taxonomy" id="12917"/>
    <lineage>
        <taxon>Bacteria</taxon>
        <taxon>Pseudomonadati</taxon>
        <taxon>Pseudomonadota</taxon>
        <taxon>Betaproteobacteria</taxon>
        <taxon>Burkholderiales</taxon>
        <taxon>Comamonadaceae</taxon>
        <taxon>Acidovorax</taxon>
    </lineage>
</organism>
<dbReference type="Pfam" id="PF02518">
    <property type="entry name" value="HATPase_c"/>
    <property type="match status" value="1"/>
</dbReference>
<feature type="transmembrane region" description="Helical" evidence="6">
    <location>
        <begin position="232"/>
        <end position="254"/>
    </location>
</feature>
<dbReference type="CDD" id="cd16917">
    <property type="entry name" value="HATPase_UhpB-NarQ-NarX-like"/>
    <property type="match status" value="1"/>
</dbReference>
<dbReference type="EMBL" id="JBHSAJ010000050">
    <property type="protein sequence ID" value="MFC3936306.1"/>
    <property type="molecule type" value="Genomic_DNA"/>
</dbReference>
<dbReference type="RefSeq" id="WP_082437611.1">
    <property type="nucleotide sequence ID" value="NZ_JAMXAX010000190.1"/>
</dbReference>
<dbReference type="Gene3D" id="1.20.5.1930">
    <property type="match status" value="1"/>
</dbReference>
<keyword evidence="8" id="KW-0067">ATP-binding</keyword>
<evidence type="ECO:0000313" key="8">
    <source>
        <dbReference type="EMBL" id="MFC3936306.1"/>
    </source>
</evidence>
<dbReference type="GO" id="GO:0005524">
    <property type="term" value="F:ATP binding"/>
    <property type="evidence" value="ECO:0007669"/>
    <property type="project" value="UniProtKB-KW"/>
</dbReference>
<keyword evidence="9" id="KW-1185">Reference proteome</keyword>
<comment type="catalytic activity">
    <reaction evidence="1">
        <text>ATP + protein L-histidine = ADP + protein N-phospho-L-histidine.</text>
        <dbReference type="EC" id="2.7.13.3"/>
    </reaction>
</comment>
<dbReference type="Gene3D" id="3.30.565.10">
    <property type="entry name" value="Histidine kinase-like ATPase, C-terminal domain"/>
    <property type="match status" value="1"/>
</dbReference>
<feature type="transmembrane region" description="Helical" evidence="6">
    <location>
        <begin position="266"/>
        <end position="284"/>
    </location>
</feature>
<evidence type="ECO:0000256" key="5">
    <source>
        <dbReference type="ARBA" id="ARBA00023012"/>
    </source>
</evidence>
<comment type="caution">
    <text evidence="8">The sequence shown here is derived from an EMBL/GenBank/DDBJ whole genome shotgun (WGS) entry which is preliminary data.</text>
</comment>
<gene>
    <name evidence="8" type="ORF">ACFOW3_16960</name>
</gene>
<evidence type="ECO:0000256" key="1">
    <source>
        <dbReference type="ARBA" id="ARBA00000085"/>
    </source>
</evidence>
<dbReference type="SUPFAM" id="SSF55874">
    <property type="entry name" value="ATPase domain of HSP90 chaperone/DNA topoisomerase II/histidine kinase"/>
    <property type="match status" value="1"/>
</dbReference>
<accession>A0ABV8DDD2</accession>
<reference evidence="9" key="1">
    <citation type="journal article" date="2019" name="Int. J. Syst. Evol. Microbiol.">
        <title>The Global Catalogue of Microorganisms (GCM) 10K type strain sequencing project: providing services to taxonomists for standard genome sequencing and annotation.</title>
        <authorList>
            <consortium name="The Broad Institute Genomics Platform"/>
            <consortium name="The Broad Institute Genome Sequencing Center for Infectious Disease"/>
            <person name="Wu L."/>
            <person name="Ma J."/>
        </authorList>
    </citation>
    <scope>NUCLEOTIDE SEQUENCE [LARGE SCALE GENOMIC DNA]</scope>
    <source>
        <strain evidence="9">CCUG 2113</strain>
    </source>
</reference>
<proteinExistence type="predicted"/>
<keyword evidence="5" id="KW-0902">Two-component regulatory system</keyword>
<feature type="transmembrane region" description="Helical" evidence="6">
    <location>
        <begin position="352"/>
        <end position="371"/>
    </location>
</feature>
<feature type="transmembrane region" description="Helical" evidence="6">
    <location>
        <begin position="177"/>
        <end position="197"/>
    </location>
</feature>
<feature type="transmembrane region" description="Helical" evidence="6">
    <location>
        <begin position="321"/>
        <end position="340"/>
    </location>
</feature>
<name>A0ABV8DDD2_9BURK</name>